<sequence>MAKGNYIEAEEIIRRLEGGMTRPFLCRASNGKHYVAKGLELPLAERIAELLCARLAADFGLPIPEHGYIYIDPALLRYNPEARSDLGPGDSFALAYIADATDLLYSQVLQVPVDLQKAVFTFDYWVGNGDRQLGPLGGRPNLLMCSTDNQLHLIDHNQAFHWPQEAEEFAGSHVFGPSNRAWHIDMVDKVEYSQRMYDTAKRFRDLCSDIPDEWCESIGKQRLDILLKKIESNLMRCNLNNFWSVLQ</sequence>
<geneLocation type="plasmid" evidence="3">
    <name>PP2</name>
</geneLocation>
<dbReference type="EMBL" id="LT985211">
    <property type="protein sequence ID" value="SPD89462.1"/>
    <property type="molecule type" value="Genomic_DNA"/>
</dbReference>
<dbReference type="InterPro" id="IPR046748">
    <property type="entry name" value="HipA_2"/>
</dbReference>
<evidence type="ECO:0000313" key="3">
    <source>
        <dbReference type="EMBL" id="SPD89462.1"/>
    </source>
</evidence>
<dbReference type="PATRIC" id="fig|264451.4.peg.2279"/>
<accession>A0A0P9NII6</accession>
<dbReference type="RefSeq" id="WP_004667958.1">
    <property type="nucleotide sequence ID" value="NZ_LIIG01000204.1"/>
</dbReference>
<reference evidence="3" key="3">
    <citation type="submission" date="2018-02" db="EMBL/GenBank/DDBJ databases">
        <authorList>
            <person name="Cohen D.B."/>
            <person name="Kent A.D."/>
        </authorList>
    </citation>
    <scope>NUCLEOTIDE SEQUENCE</scope>
    <source>
        <strain evidence="3">CFBP 6110</strain>
    </source>
</reference>
<reference evidence="2 4" key="1">
    <citation type="submission" date="2015-09" db="EMBL/GenBank/DDBJ databases">
        <title>Genome announcement of multiple Pseudomonas syringae strains.</title>
        <authorList>
            <person name="Thakur S."/>
            <person name="Wang P.W."/>
            <person name="Gong Y."/>
            <person name="Weir B.S."/>
            <person name="Guttman D.S."/>
        </authorList>
    </citation>
    <scope>NUCLEOTIDE SEQUENCE [LARGE SCALE GENOMIC DNA]</scope>
    <source>
        <strain evidence="2 4">ICMP17524</strain>
    </source>
</reference>
<dbReference type="AlphaFoldDB" id="A0A0P9NII6"/>
<dbReference type="Proteomes" id="UP000305348">
    <property type="component" value="Plasmid PP2"/>
</dbReference>
<dbReference type="Proteomes" id="UP000050356">
    <property type="component" value="Unassembled WGS sequence"/>
</dbReference>
<dbReference type="EMBL" id="LJQA01000186">
    <property type="protein sequence ID" value="KPW98696.1"/>
    <property type="molecule type" value="Genomic_DNA"/>
</dbReference>
<dbReference type="Pfam" id="PF20613">
    <property type="entry name" value="HipA_2"/>
    <property type="match status" value="1"/>
</dbReference>
<evidence type="ECO:0000313" key="5">
    <source>
        <dbReference type="Proteomes" id="UP000305348"/>
    </source>
</evidence>
<evidence type="ECO:0000259" key="1">
    <source>
        <dbReference type="Pfam" id="PF20613"/>
    </source>
</evidence>
<evidence type="ECO:0000313" key="4">
    <source>
        <dbReference type="Proteomes" id="UP000050356"/>
    </source>
</evidence>
<organism evidence="2 4">
    <name type="scientific">Pseudomonas syringae pv. cerasicola</name>
    <dbReference type="NCBI Taxonomy" id="264451"/>
    <lineage>
        <taxon>Bacteria</taxon>
        <taxon>Pseudomonadati</taxon>
        <taxon>Pseudomonadota</taxon>
        <taxon>Gammaproteobacteria</taxon>
        <taxon>Pseudomonadales</taxon>
        <taxon>Pseudomonadaceae</taxon>
        <taxon>Pseudomonas</taxon>
        <taxon>Pseudomonas syringae</taxon>
    </lineage>
</organism>
<feature type="domain" description="HipA-like kinase" evidence="1">
    <location>
        <begin position="10"/>
        <end position="245"/>
    </location>
</feature>
<proteinExistence type="predicted"/>
<reference evidence="5" key="2">
    <citation type="submission" date="2018-02" db="EMBL/GenBank/DDBJ databases">
        <authorList>
            <person name="Blom J."/>
        </authorList>
    </citation>
    <scope>NUCLEOTIDE SEQUENCE [LARGE SCALE GENOMIC DNA]</scope>
    <source>
        <strain evidence="5">CFBP 6110</strain>
        <plasmid evidence="5">pp2</plasmid>
    </source>
</reference>
<gene>
    <name evidence="2" type="ORF">ALO50_200157</name>
    <name evidence="3" type="ORF">PSCFBP6110_P200044</name>
</gene>
<keyword evidence="3" id="KW-0614">Plasmid</keyword>
<protein>
    <recommendedName>
        <fullName evidence="1">HipA-like kinase domain-containing protein</fullName>
    </recommendedName>
</protein>
<name>A0A0P9NII6_PSESX</name>
<evidence type="ECO:0000313" key="2">
    <source>
        <dbReference type="EMBL" id="KPW98696.1"/>
    </source>
</evidence>